<dbReference type="eggNOG" id="arCOG02859">
    <property type="taxonomic scope" value="Archaea"/>
</dbReference>
<dbReference type="InterPro" id="IPR058927">
    <property type="entry name" value="OB_2TM"/>
</dbReference>
<keyword evidence="1" id="KW-1133">Transmembrane helix</keyword>
<name>Q18EE3_HALWD</name>
<proteinExistence type="predicted"/>
<organism evidence="2 3">
    <name type="scientific">Haloquadratum walsbyi (strain DSM 16790 / HBSQ001)</name>
    <dbReference type="NCBI Taxonomy" id="362976"/>
    <lineage>
        <taxon>Archaea</taxon>
        <taxon>Methanobacteriati</taxon>
        <taxon>Methanobacteriota</taxon>
        <taxon>Stenosarchaea group</taxon>
        <taxon>Halobacteria</taxon>
        <taxon>Halobacteriales</taxon>
        <taxon>Haloferacaceae</taxon>
        <taxon>Haloquadratum</taxon>
    </lineage>
</organism>
<dbReference type="KEGG" id="hwa:HQ_3597A"/>
<keyword evidence="1" id="KW-0812">Transmembrane</keyword>
<feature type="transmembrane region" description="Helical" evidence="1">
    <location>
        <begin position="122"/>
        <end position="140"/>
    </location>
</feature>
<evidence type="ECO:0000313" key="3">
    <source>
        <dbReference type="Proteomes" id="UP000001975"/>
    </source>
</evidence>
<dbReference type="RefSeq" id="WP_011572772.1">
    <property type="nucleotide sequence ID" value="NC_008212.1"/>
</dbReference>
<dbReference type="HOGENOM" id="CLU_114391_0_0_2"/>
<accession>Q18EE3</accession>
<dbReference type="Proteomes" id="UP000001975">
    <property type="component" value="Chromosome"/>
</dbReference>
<dbReference type="Pfam" id="PF26045">
    <property type="entry name" value="OB_2TM_halo"/>
    <property type="match status" value="1"/>
</dbReference>
<protein>
    <submittedName>
        <fullName evidence="2">Uncharacterized protein</fullName>
    </submittedName>
</protein>
<dbReference type="EMBL" id="AM180088">
    <property type="protein sequence ID" value="CAJ53686.1"/>
    <property type="molecule type" value="Genomic_DNA"/>
</dbReference>
<gene>
    <name evidence="2" type="ordered locus">HQ_3597A</name>
</gene>
<dbReference type="GeneID" id="4193593"/>
<reference evidence="2 3" key="1">
    <citation type="journal article" date="2006" name="BMC Genomics">
        <title>The genome of the square archaeon Haloquadratum walsbyi: life at the limits of water activity.</title>
        <authorList>
            <person name="Bolhuis H.H."/>
            <person name="Palm P.P."/>
            <person name="Wende A.W."/>
            <person name="Falb M.M."/>
            <person name="Rampp M.M."/>
            <person name="Rodriguez-Valera F.F."/>
            <person name="Pfeiffer F.F."/>
            <person name="Oesterhelt D.D."/>
        </authorList>
    </citation>
    <scope>NUCLEOTIDE SEQUENCE [LARGE SCALE GENOMIC DNA]</scope>
    <source>
        <strain evidence="3">DSM 16790 / HBSQ001</strain>
    </source>
</reference>
<dbReference type="AlphaFoldDB" id="Q18EE3"/>
<evidence type="ECO:0000256" key="1">
    <source>
        <dbReference type="SAM" id="Phobius"/>
    </source>
</evidence>
<sequence length="177" mass="19725">MLHTANGRIFVILLLLTGLAVLCPLYAQQPVNPELGVYPDDDEFGETPEQYIGDIVVTGGIVQQVSPLIIEIETTQGPRELMIVDTALRPEVGDKVRVFGILTAAGTVRSLNGFVVPRTGRWYAWGISFLAGLWVLTRLIRHWTVDWTRIRFQRRDTPISLRDVCRVPTSLGGNQDA</sequence>
<keyword evidence="3" id="KW-1185">Reference proteome</keyword>
<evidence type="ECO:0000313" key="2">
    <source>
        <dbReference type="EMBL" id="CAJ53686.1"/>
    </source>
</evidence>
<keyword evidence="1" id="KW-0472">Membrane</keyword>